<accession>A0A2W4QZU1</accession>
<organism evidence="2 3">
    <name type="scientific">Candidatus Methylumidiphilus alinenensis</name>
    <dbReference type="NCBI Taxonomy" id="2202197"/>
    <lineage>
        <taxon>Bacteria</taxon>
        <taxon>Pseudomonadati</taxon>
        <taxon>Pseudomonadota</taxon>
        <taxon>Gammaproteobacteria</taxon>
        <taxon>Methylococcales</taxon>
        <taxon>Candidatus Methylumidiphilus</taxon>
    </lineage>
</organism>
<comment type="caution">
    <text evidence="2">The sequence shown here is derived from an EMBL/GenBank/DDBJ whole genome shotgun (WGS) entry which is preliminary data.</text>
</comment>
<evidence type="ECO:0000313" key="2">
    <source>
        <dbReference type="EMBL" id="PZN77591.1"/>
    </source>
</evidence>
<evidence type="ECO:0000259" key="1">
    <source>
        <dbReference type="Pfam" id="PF03724"/>
    </source>
</evidence>
<protein>
    <recommendedName>
        <fullName evidence="1">DUF306 domain-containing protein</fullName>
    </recommendedName>
</protein>
<dbReference type="InterPro" id="IPR038670">
    <property type="entry name" value="HslJ-like_sf"/>
</dbReference>
<proteinExistence type="predicted"/>
<dbReference type="InterPro" id="IPR005184">
    <property type="entry name" value="DUF306_Meta_HslJ"/>
</dbReference>
<sequence length="182" mass="20189">MSSVTSAIGPVLLATLVMALIGCSHSPSPNAVKPIILKAKKPVQHPLSAEVPDNQYDIDYYGTSSLSRNLPLAGTTWEWEDESSPHDFNALNDSSVYQLEFKSNGWFEILADCRHGTGMYESDAGHIALTLIKLSLWACNRDSRADAFLRALEAARAYRLNDGKLFFDIKHETKPLVFHIKP</sequence>
<gene>
    <name evidence="2" type="ORF">DM484_14435</name>
</gene>
<name>A0A2W4QZU1_9GAMM</name>
<dbReference type="Gene3D" id="2.40.128.270">
    <property type="match status" value="1"/>
</dbReference>
<evidence type="ECO:0000313" key="3">
    <source>
        <dbReference type="Proteomes" id="UP000249396"/>
    </source>
</evidence>
<reference evidence="2 3" key="1">
    <citation type="journal article" date="2018" name="Aquat. Microb. Ecol.">
        <title>Gammaproteobacterial methanotrophs dominate.</title>
        <authorList>
            <person name="Rissanen A.J."/>
            <person name="Saarenheimo J."/>
            <person name="Tiirola M."/>
            <person name="Peura S."/>
            <person name="Aalto S.L."/>
            <person name="Karvinen A."/>
            <person name="Nykanen H."/>
        </authorList>
    </citation>
    <scope>NUCLEOTIDE SEQUENCE [LARGE SCALE GENOMIC DNA]</scope>
    <source>
        <strain evidence="2">AMbin10</strain>
    </source>
</reference>
<dbReference type="AlphaFoldDB" id="A0A2W4QZU1"/>
<dbReference type="Pfam" id="PF03724">
    <property type="entry name" value="META"/>
    <property type="match status" value="1"/>
</dbReference>
<dbReference type="Proteomes" id="UP000249396">
    <property type="component" value="Unassembled WGS sequence"/>
</dbReference>
<dbReference type="EMBL" id="QJPH01000333">
    <property type="protein sequence ID" value="PZN77591.1"/>
    <property type="molecule type" value="Genomic_DNA"/>
</dbReference>
<feature type="domain" description="DUF306" evidence="1">
    <location>
        <begin position="71"/>
        <end position="171"/>
    </location>
</feature>